<gene>
    <name evidence="12" type="ORF">NU09_0937</name>
</gene>
<dbReference type="EMBL" id="JUIW01000003">
    <property type="protein sequence ID" value="RYJ44327.1"/>
    <property type="molecule type" value="Genomic_DNA"/>
</dbReference>
<dbReference type="Pfam" id="PF26164">
    <property type="entry name" value="Bact_GSDM"/>
    <property type="match status" value="1"/>
</dbReference>
<reference evidence="12 13" key="1">
    <citation type="submission" date="2014-12" db="EMBL/GenBank/DDBJ databases">
        <title>Genome sequence of Flavobacterium beibuense RSKm HC5.</title>
        <authorList>
            <person name="Kim J.F."/>
            <person name="Song J.Y."/>
            <person name="Kwak M.-J."/>
            <person name="Lee S.-W."/>
        </authorList>
    </citation>
    <scope>NUCLEOTIDE SEQUENCE [LARGE SCALE GENOMIC DNA]</scope>
    <source>
        <strain evidence="12 13">RSKm HC5</strain>
    </source>
</reference>
<evidence type="ECO:0000256" key="8">
    <source>
        <dbReference type="ARBA" id="ARBA00023136"/>
    </source>
</evidence>
<dbReference type="InterPro" id="IPR058978">
    <property type="entry name" value="GSDM_bact-type"/>
</dbReference>
<keyword evidence="7" id="KW-0051">Antiviral defense</keyword>
<dbReference type="Proteomes" id="UP000289775">
    <property type="component" value="Unassembled WGS sequence"/>
</dbReference>
<evidence type="ECO:0000256" key="10">
    <source>
        <dbReference type="ARBA" id="ARBA00093798"/>
    </source>
</evidence>
<keyword evidence="6" id="KW-0812">Transmembrane</keyword>
<evidence type="ECO:0000313" key="13">
    <source>
        <dbReference type="Proteomes" id="UP000289775"/>
    </source>
</evidence>
<evidence type="ECO:0000256" key="9">
    <source>
        <dbReference type="ARBA" id="ARBA00093769"/>
    </source>
</evidence>
<evidence type="ECO:0000256" key="5">
    <source>
        <dbReference type="ARBA" id="ARBA00022490"/>
    </source>
</evidence>
<evidence type="ECO:0000256" key="3">
    <source>
        <dbReference type="ARBA" id="ARBA00022452"/>
    </source>
</evidence>
<accession>A0A444WES6</accession>
<comment type="subcellular location">
    <subcellularLocation>
        <location evidence="2">Cell membrane</location>
        <topology evidence="2">Multi-pass membrane protein</topology>
    </subcellularLocation>
    <subcellularLocation>
        <location evidence="1">Cytoplasm</location>
    </subcellularLocation>
</comment>
<evidence type="ECO:0000256" key="2">
    <source>
        <dbReference type="ARBA" id="ARBA00004651"/>
    </source>
</evidence>
<dbReference type="RefSeq" id="WP_129750099.1">
    <property type="nucleotide sequence ID" value="NZ_JUIW01000003.1"/>
</dbReference>
<keyword evidence="8" id="KW-0472">Membrane</keyword>
<comment type="caution">
    <text evidence="12">The sequence shown here is derived from an EMBL/GenBank/DDBJ whole genome shotgun (WGS) entry which is preliminary data.</text>
</comment>
<sequence>MNLTKTLRDLGYDLIEGPVRNHKPLQLWLKRSFDEAELYYESIDHAFKSDVELNEITTDALTVNSSTKNDYSFNIGITLLEDILKSLGLGAFNVSAKIQSGYKVTISYDNSITKEYAIGNIINYLSSADFVHPNPILLKNANRNNILLITGAIFAKNLIVEIETDFTLDSELLIKLNNAGQGNLDFSKMGQNVLKMTSSANMHFPIAVKASRIDFDRGKFSNLNLIGDNRNFF</sequence>
<keyword evidence="13" id="KW-1185">Reference proteome</keyword>
<evidence type="ECO:0000256" key="6">
    <source>
        <dbReference type="ARBA" id="ARBA00022692"/>
    </source>
</evidence>
<proteinExistence type="inferred from homology"/>
<evidence type="ECO:0000256" key="7">
    <source>
        <dbReference type="ARBA" id="ARBA00023118"/>
    </source>
</evidence>
<protein>
    <recommendedName>
        <fullName evidence="10">Gasdermin bGSDM</fullName>
    </recommendedName>
    <alternativeName>
        <fullName evidence="11">Bacterial gasdermin</fullName>
    </alternativeName>
</protein>
<dbReference type="AlphaFoldDB" id="A0A444WES6"/>
<keyword evidence="4" id="KW-1003">Cell membrane</keyword>
<name>A0A444WES6_9FLAO</name>
<evidence type="ECO:0000313" key="12">
    <source>
        <dbReference type="EMBL" id="RYJ44327.1"/>
    </source>
</evidence>
<keyword evidence="5" id="KW-0963">Cytoplasm</keyword>
<comment type="similarity">
    <text evidence="9">Belongs to the bacterial gasdermin family.</text>
</comment>
<evidence type="ECO:0000256" key="1">
    <source>
        <dbReference type="ARBA" id="ARBA00004496"/>
    </source>
</evidence>
<evidence type="ECO:0000256" key="11">
    <source>
        <dbReference type="ARBA" id="ARBA00093802"/>
    </source>
</evidence>
<keyword evidence="3" id="KW-1134">Transmembrane beta strand</keyword>
<organism evidence="12 13">
    <name type="scientific">Flavobacterium beibuense</name>
    <dbReference type="NCBI Taxonomy" id="657326"/>
    <lineage>
        <taxon>Bacteria</taxon>
        <taxon>Pseudomonadati</taxon>
        <taxon>Bacteroidota</taxon>
        <taxon>Flavobacteriia</taxon>
        <taxon>Flavobacteriales</taxon>
        <taxon>Flavobacteriaceae</taxon>
        <taxon>Flavobacterium</taxon>
    </lineage>
</organism>
<evidence type="ECO:0000256" key="4">
    <source>
        <dbReference type="ARBA" id="ARBA00022475"/>
    </source>
</evidence>
<dbReference type="OrthoDB" id="981394at2"/>